<dbReference type="PANTHER" id="PTHR48106">
    <property type="entry name" value="QUINONE OXIDOREDUCTASE PIG3-RELATED"/>
    <property type="match status" value="1"/>
</dbReference>
<dbReference type="SMART" id="SM00829">
    <property type="entry name" value="PKS_ER"/>
    <property type="match status" value="1"/>
</dbReference>
<evidence type="ECO:0000313" key="4">
    <source>
        <dbReference type="EMBL" id="BBL91529.1"/>
    </source>
</evidence>
<dbReference type="Gene3D" id="3.40.50.720">
    <property type="entry name" value="NAD(P)-binding Rossmann-like Domain"/>
    <property type="match status" value="1"/>
</dbReference>
<proteinExistence type="predicted"/>
<dbReference type="GO" id="GO:0016651">
    <property type="term" value="F:oxidoreductase activity, acting on NAD(P)H"/>
    <property type="evidence" value="ECO:0007669"/>
    <property type="project" value="TreeGrafter"/>
</dbReference>
<keyword evidence="2" id="KW-0560">Oxidoreductase</keyword>
<evidence type="ECO:0000313" key="5">
    <source>
        <dbReference type="Proteomes" id="UP000315115"/>
    </source>
</evidence>
<reference evidence="5" key="1">
    <citation type="submission" date="2019-07" db="EMBL/GenBank/DDBJ databases">
        <title>Complete Genome Sequences of Vibrion rotiferianus strain AM7.</title>
        <authorList>
            <person name="Miyazaki K."/>
            <person name="Wiseschart A."/>
            <person name="Pootanakit K."/>
            <person name="Ishimori K."/>
            <person name="Kitahara K."/>
        </authorList>
    </citation>
    <scope>NUCLEOTIDE SEQUENCE [LARGE SCALE GENOMIC DNA]</scope>
    <source>
        <strain evidence="5">AM7</strain>
    </source>
</reference>
<dbReference type="Pfam" id="PF08240">
    <property type="entry name" value="ADH_N"/>
    <property type="match status" value="1"/>
</dbReference>
<accession>A0A510ICV9</accession>
<protein>
    <submittedName>
        <fullName evidence="4">Alcohol dehydrogenase</fullName>
    </submittedName>
</protein>
<dbReference type="InterPro" id="IPR013154">
    <property type="entry name" value="ADH-like_N"/>
</dbReference>
<organism evidence="4 5">
    <name type="scientific">Vibrio rotiferianus</name>
    <dbReference type="NCBI Taxonomy" id="190895"/>
    <lineage>
        <taxon>Bacteria</taxon>
        <taxon>Pseudomonadati</taxon>
        <taxon>Pseudomonadota</taxon>
        <taxon>Gammaproteobacteria</taxon>
        <taxon>Vibrionales</taxon>
        <taxon>Vibrionaceae</taxon>
        <taxon>Vibrio</taxon>
    </lineage>
</organism>
<dbReference type="SUPFAM" id="SSF50129">
    <property type="entry name" value="GroES-like"/>
    <property type="match status" value="1"/>
</dbReference>
<dbReference type="Pfam" id="PF13602">
    <property type="entry name" value="ADH_zinc_N_2"/>
    <property type="match status" value="1"/>
</dbReference>
<dbReference type="Proteomes" id="UP000315115">
    <property type="component" value="Chromosome 2"/>
</dbReference>
<dbReference type="SUPFAM" id="SSF51735">
    <property type="entry name" value="NAD(P)-binding Rossmann-fold domains"/>
    <property type="match status" value="1"/>
</dbReference>
<dbReference type="PANTHER" id="PTHR48106:SF18">
    <property type="entry name" value="QUINONE OXIDOREDUCTASE PIG3"/>
    <property type="match status" value="1"/>
</dbReference>
<dbReference type="InterPro" id="IPR020843">
    <property type="entry name" value="ER"/>
</dbReference>
<dbReference type="GO" id="GO:0070402">
    <property type="term" value="F:NADPH binding"/>
    <property type="evidence" value="ECO:0007669"/>
    <property type="project" value="TreeGrafter"/>
</dbReference>
<dbReference type="InterPro" id="IPR011032">
    <property type="entry name" value="GroES-like_sf"/>
</dbReference>
<sequence>MSLTKTNSTKTNTRVNQLSFGSPSVSLVLEHVELEPLALGNVRVQIEATNINPSDRLSIQGVGQYRRTHVPPRVPGFEAVGRVVEINDPHQTEFHIGQKVLVAQSGTWQSYVDAPAENVFAVPESLESAYACQLYINALTAWVITTQVAKLGKEDVVLINAGNSAIGKIFAQLSHSLGFTLIVISSAPERYPYDSIAVLDSKQDLQSQIDVRELPQPNVAFDAIGGKLGTELIQVLRNSGTYINYGTLSLTPYESAFFACMKQNNIDFSTFFLRYWEESVGKTVRKQVFAEMLEHFMEHQIQLDVDRCLPLEQFQSAFELIEDESVALQGKIILTMH</sequence>
<gene>
    <name evidence="4" type="ORF">VroAM7_41820</name>
</gene>
<evidence type="ECO:0000256" key="1">
    <source>
        <dbReference type="ARBA" id="ARBA00022857"/>
    </source>
</evidence>
<dbReference type="Gene3D" id="3.90.180.10">
    <property type="entry name" value="Medium-chain alcohol dehydrogenases, catalytic domain"/>
    <property type="match status" value="1"/>
</dbReference>
<dbReference type="InterPro" id="IPR036291">
    <property type="entry name" value="NAD(P)-bd_dom_sf"/>
</dbReference>
<dbReference type="CDD" id="cd05282">
    <property type="entry name" value="ETR_like"/>
    <property type="match status" value="1"/>
</dbReference>
<dbReference type="AlphaFoldDB" id="A0A510ICV9"/>
<dbReference type="RefSeq" id="WP_143693915.1">
    <property type="nucleotide sequence ID" value="NZ_AP019799.1"/>
</dbReference>
<feature type="domain" description="Enoyl reductase (ER)" evidence="3">
    <location>
        <begin position="21"/>
        <end position="334"/>
    </location>
</feature>
<evidence type="ECO:0000256" key="2">
    <source>
        <dbReference type="ARBA" id="ARBA00023002"/>
    </source>
</evidence>
<dbReference type="EMBL" id="AP019799">
    <property type="protein sequence ID" value="BBL91529.1"/>
    <property type="molecule type" value="Genomic_DNA"/>
</dbReference>
<evidence type="ECO:0000259" key="3">
    <source>
        <dbReference type="SMART" id="SM00829"/>
    </source>
</evidence>
<keyword evidence="1" id="KW-0521">NADP</keyword>
<name>A0A510ICV9_9VIBR</name>